<dbReference type="RefSeq" id="WP_091197092.1">
    <property type="nucleotide sequence ID" value="NZ_FOKC01000003.1"/>
</dbReference>
<dbReference type="GO" id="GO:0016853">
    <property type="term" value="F:isomerase activity"/>
    <property type="evidence" value="ECO:0007669"/>
    <property type="project" value="UniProtKB-KW"/>
</dbReference>
<dbReference type="Pfam" id="PF00206">
    <property type="entry name" value="Lyase_1"/>
    <property type="match status" value="1"/>
</dbReference>
<dbReference type="PROSITE" id="PS00163">
    <property type="entry name" value="FUMARATE_LYASES"/>
    <property type="match status" value="1"/>
</dbReference>
<dbReference type="PANTHER" id="PTHR43172">
    <property type="entry name" value="ADENYLOSUCCINATE LYASE"/>
    <property type="match status" value="1"/>
</dbReference>
<dbReference type="GO" id="GO:0016829">
    <property type="term" value="F:lyase activity"/>
    <property type="evidence" value="ECO:0007669"/>
    <property type="project" value="UniProtKB-KW"/>
</dbReference>
<dbReference type="Proteomes" id="UP000233565">
    <property type="component" value="Unassembled WGS sequence"/>
</dbReference>
<dbReference type="InterPro" id="IPR008948">
    <property type="entry name" value="L-Aspartase-like"/>
</dbReference>
<evidence type="ECO:0000313" key="6">
    <source>
        <dbReference type="Proteomes" id="UP000199113"/>
    </source>
</evidence>
<evidence type="ECO:0000313" key="7">
    <source>
        <dbReference type="Proteomes" id="UP000233565"/>
    </source>
</evidence>
<keyword evidence="1" id="KW-0456">Lyase</keyword>
<dbReference type="EMBL" id="PJBV01000012">
    <property type="protein sequence ID" value="PKH42823.1"/>
    <property type="molecule type" value="Genomic_DNA"/>
</dbReference>
<feature type="domain" description="Fumarate lyase N-terminal" evidence="3">
    <location>
        <begin position="69"/>
        <end position="261"/>
    </location>
</feature>
<keyword evidence="7" id="KW-1185">Reference proteome</keyword>
<reference evidence="4 7" key="2">
    <citation type="submission" date="2017-12" db="EMBL/GenBank/DDBJ databases">
        <title>Pharmacopeia of the Arctic Ocean.</title>
        <authorList>
            <person name="Collins E."/>
            <person name="Ducluzeau A.-L."/>
        </authorList>
    </citation>
    <scope>NUCLEOTIDE SEQUENCE [LARGE SCALE GENOMIC DNA]</scope>
    <source>
        <strain evidence="4 7">DSM 23325</strain>
    </source>
</reference>
<protein>
    <submittedName>
        <fullName evidence="5">3-carboxy-cis,cis-muconate cycloisomerase</fullName>
    </submittedName>
</protein>
<dbReference type="AlphaFoldDB" id="A0A1I0XUX1"/>
<evidence type="ECO:0000256" key="2">
    <source>
        <dbReference type="ARBA" id="ARBA00034772"/>
    </source>
</evidence>
<reference evidence="5" key="1">
    <citation type="submission" date="2016-10" db="EMBL/GenBank/DDBJ databases">
        <authorList>
            <person name="de Groot N.N."/>
        </authorList>
    </citation>
    <scope>NUCLEOTIDE SEQUENCE [LARGE SCALE GENOMIC DNA]</scope>
    <source>
        <strain evidence="5">CGMCC 1.10697</strain>
    </source>
</reference>
<dbReference type="InterPro" id="IPR000362">
    <property type="entry name" value="Fumarate_lyase_fam"/>
</dbReference>
<dbReference type="InterPro" id="IPR020557">
    <property type="entry name" value="Fumarate_lyase_CS"/>
</dbReference>
<evidence type="ECO:0000313" key="5">
    <source>
        <dbReference type="EMBL" id="SFB04939.1"/>
    </source>
</evidence>
<dbReference type="PRINTS" id="PR00149">
    <property type="entry name" value="FUMRATELYASE"/>
</dbReference>
<accession>A0A1I0XUX1</accession>
<dbReference type="EMBL" id="FOKC01000003">
    <property type="protein sequence ID" value="SFB04939.1"/>
    <property type="molecule type" value="Genomic_DNA"/>
</dbReference>
<dbReference type="Proteomes" id="UP000199113">
    <property type="component" value="Unassembled WGS sequence"/>
</dbReference>
<dbReference type="InterPro" id="IPR022761">
    <property type="entry name" value="Fumarate_lyase_N"/>
</dbReference>
<evidence type="ECO:0000256" key="1">
    <source>
        <dbReference type="ARBA" id="ARBA00023239"/>
    </source>
</evidence>
<comment type="similarity">
    <text evidence="2">Belongs to the class-II fumarase/aspartase family.</text>
</comment>
<name>A0A1I0XUX1_9ACTN</name>
<evidence type="ECO:0000313" key="4">
    <source>
        <dbReference type="EMBL" id="PKH42823.1"/>
    </source>
</evidence>
<gene>
    <name evidence="4" type="ORF">CXG46_06095</name>
    <name evidence="5" type="ORF">SAMN05192575_10350</name>
</gene>
<keyword evidence="5" id="KW-0413">Isomerase</keyword>
<dbReference type="STRING" id="748909.SAMN05192575_10350"/>
<dbReference type="SUPFAM" id="SSF48557">
    <property type="entry name" value="L-aspartase-like"/>
    <property type="match status" value="1"/>
</dbReference>
<evidence type="ECO:0000259" key="3">
    <source>
        <dbReference type="Pfam" id="PF00206"/>
    </source>
</evidence>
<dbReference type="OrthoDB" id="9768878at2"/>
<sequence length="381" mass="40976">MSDLHWPDLFWPGDERAGDHFGQEAFVRALVAVEEDWLARLGQPADLQSLVSRRHLERLANESEGGGNPVIGLVEMLRDGLTGDAARWLHRGLTSQDVLDSALMRMAEDAVDDLRADVSRLGGALTARATAHRDTPMVARTLTQHAVPTTFGLRVAQWLAAVVDADEQLAALRFPDQLGGAAGTRAAMVELGLEVDLEPVPWHTVRTPVTRLGDALVTTTDALARIANDVLVMSRPEIAELAEGMPGGSSTMPGKANPVLSVQVRRAALTTPQLAATLHVAAASQVDDRADGGWHVEWATLRDLVRRTLTAAGQCEELISGLEVHADRMAATLAASHDAVHAEQRSMTTLTGRPPLPSYDGQAGAIVDVVVLRAQRHWRTP</sequence>
<proteinExistence type="inferred from homology"/>
<dbReference type="PANTHER" id="PTHR43172:SF2">
    <property type="entry name" value="ADENYLOSUCCINATE LYASE C-TERMINAL DOMAIN-CONTAINING PROTEIN"/>
    <property type="match status" value="1"/>
</dbReference>
<dbReference type="Gene3D" id="1.20.200.10">
    <property type="entry name" value="Fumarase/aspartase (Central domain)"/>
    <property type="match status" value="1"/>
</dbReference>
<organism evidence="5 6">
    <name type="scientific">Nocardioides alpinus</name>
    <dbReference type="NCBI Taxonomy" id="748909"/>
    <lineage>
        <taxon>Bacteria</taxon>
        <taxon>Bacillati</taxon>
        <taxon>Actinomycetota</taxon>
        <taxon>Actinomycetes</taxon>
        <taxon>Propionibacteriales</taxon>
        <taxon>Nocardioidaceae</taxon>
        <taxon>Nocardioides</taxon>
    </lineage>
</organism>